<evidence type="ECO:0000256" key="1">
    <source>
        <dbReference type="SAM" id="SignalP"/>
    </source>
</evidence>
<feature type="chain" id="PRO_5025658643" evidence="1">
    <location>
        <begin position="16"/>
        <end position="360"/>
    </location>
</feature>
<reference evidence="2" key="1">
    <citation type="journal article" date="2020" name="Stud. Mycol.">
        <title>101 Dothideomycetes genomes: a test case for predicting lifestyles and emergence of pathogens.</title>
        <authorList>
            <person name="Haridas S."/>
            <person name="Albert R."/>
            <person name="Binder M."/>
            <person name="Bloem J."/>
            <person name="Labutti K."/>
            <person name="Salamov A."/>
            <person name="Andreopoulos B."/>
            <person name="Baker S."/>
            <person name="Barry K."/>
            <person name="Bills G."/>
            <person name="Bluhm B."/>
            <person name="Cannon C."/>
            <person name="Castanera R."/>
            <person name="Culley D."/>
            <person name="Daum C."/>
            <person name="Ezra D."/>
            <person name="Gonzalez J."/>
            <person name="Henrissat B."/>
            <person name="Kuo A."/>
            <person name="Liang C."/>
            <person name="Lipzen A."/>
            <person name="Lutzoni F."/>
            <person name="Magnuson J."/>
            <person name="Mondo S."/>
            <person name="Nolan M."/>
            <person name="Ohm R."/>
            <person name="Pangilinan J."/>
            <person name="Park H.-J."/>
            <person name="Ramirez L."/>
            <person name="Alfaro M."/>
            <person name="Sun H."/>
            <person name="Tritt A."/>
            <person name="Yoshinaga Y."/>
            <person name="Zwiers L.-H."/>
            <person name="Turgeon B."/>
            <person name="Goodwin S."/>
            <person name="Spatafora J."/>
            <person name="Crous P."/>
            <person name="Grigoriev I."/>
        </authorList>
    </citation>
    <scope>NUCLEOTIDE SEQUENCE</scope>
    <source>
        <strain evidence="2">CBS 109.77</strain>
    </source>
</reference>
<keyword evidence="3" id="KW-1185">Reference proteome</keyword>
<evidence type="ECO:0000313" key="2">
    <source>
        <dbReference type="EMBL" id="KAF2793207.1"/>
    </source>
</evidence>
<keyword evidence="1" id="KW-0732">Signal</keyword>
<organism evidence="2 3">
    <name type="scientific">Melanomma pulvis-pyrius CBS 109.77</name>
    <dbReference type="NCBI Taxonomy" id="1314802"/>
    <lineage>
        <taxon>Eukaryota</taxon>
        <taxon>Fungi</taxon>
        <taxon>Dikarya</taxon>
        <taxon>Ascomycota</taxon>
        <taxon>Pezizomycotina</taxon>
        <taxon>Dothideomycetes</taxon>
        <taxon>Pleosporomycetidae</taxon>
        <taxon>Pleosporales</taxon>
        <taxon>Melanommataceae</taxon>
        <taxon>Melanomma</taxon>
    </lineage>
</organism>
<dbReference type="Proteomes" id="UP000799757">
    <property type="component" value="Unassembled WGS sequence"/>
</dbReference>
<dbReference type="EMBL" id="MU001937">
    <property type="protein sequence ID" value="KAF2793207.1"/>
    <property type="molecule type" value="Genomic_DNA"/>
</dbReference>
<feature type="signal peptide" evidence="1">
    <location>
        <begin position="1"/>
        <end position="15"/>
    </location>
</feature>
<dbReference type="AlphaFoldDB" id="A0A6A6XBY1"/>
<evidence type="ECO:0000313" key="3">
    <source>
        <dbReference type="Proteomes" id="UP000799757"/>
    </source>
</evidence>
<accession>A0A6A6XBY1</accession>
<name>A0A6A6XBY1_9PLEO</name>
<sequence length="360" mass="40428">MRFLLLASLSALTGAVPVPVLMNTEMMTGDTDMTTSMGMDMVAEKPQEDSMMMMMMMGDDAMKRASMTKEEEGGMMVGTEMGMEVSKKRNMMMDAEKEKEMMMGTEMGMEMSKKREMTMDAEKEKEMMMGTEMGMVVSKKREMMMDAEKEKEMTMMKKKKKEMEKEMEMEGSMVDSKDKRDGTMEKGPMLEEQMGKSVMDAMKRDIKRMPMMDTLMGEGNTSKPSGSLGTQDGEMMGESDAVKVELEMYSLDVSRGYSKACMEDERGLDSPSVTKSDIHRAPGKSRHVWSGSAEEILVGDSWRGHVYWSCLGGCAVAILKVVDGEGYYWTVLVLVDGPEHCREEAGAGEGRRERCRGQRH</sequence>
<proteinExistence type="predicted"/>
<protein>
    <submittedName>
        <fullName evidence="2">Uncharacterized protein</fullName>
    </submittedName>
</protein>
<gene>
    <name evidence="2" type="ORF">K505DRAFT_337983</name>
</gene>